<keyword evidence="11" id="KW-1185">Reference proteome</keyword>
<dbReference type="InterPro" id="IPR009051">
    <property type="entry name" value="Helical_ferredxn"/>
</dbReference>
<organism evidence="10 11">
    <name type="scientific">Propionicimonas paludicola</name>
    <dbReference type="NCBI Taxonomy" id="185243"/>
    <lineage>
        <taxon>Bacteria</taxon>
        <taxon>Bacillati</taxon>
        <taxon>Actinomycetota</taxon>
        <taxon>Actinomycetes</taxon>
        <taxon>Propionibacteriales</taxon>
        <taxon>Nocardioidaceae</taxon>
        <taxon>Propionicimonas</taxon>
    </lineage>
</organism>
<dbReference type="GO" id="GO:0008720">
    <property type="term" value="F:D-lactate dehydrogenase (NAD+) activity"/>
    <property type="evidence" value="ECO:0007669"/>
    <property type="project" value="TreeGrafter"/>
</dbReference>
<evidence type="ECO:0000256" key="5">
    <source>
        <dbReference type="ARBA" id="ARBA00023002"/>
    </source>
</evidence>
<dbReference type="EMBL" id="PDJC01000001">
    <property type="protein sequence ID" value="PFG16035.1"/>
    <property type="molecule type" value="Genomic_DNA"/>
</dbReference>
<evidence type="ECO:0000313" key="10">
    <source>
        <dbReference type="EMBL" id="PFG16035.1"/>
    </source>
</evidence>
<dbReference type="Proteomes" id="UP000226079">
    <property type="component" value="Unassembled WGS sequence"/>
</dbReference>
<dbReference type="GO" id="GO:0051536">
    <property type="term" value="F:iron-sulfur cluster binding"/>
    <property type="evidence" value="ECO:0007669"/>
    <property type="project" value="UniProtKB-KW"/>
</dbReference>
<dbReference type="InterPro" id="IPR017900">
    <property type="entry name" value="4Fe4S_Fe_S_CS"/>
</dbReference>
<dbReference type="PROSITE" id="PS00198">
    <property type="entry name" value="4FE4S_FER_1"/>
    <property type="match status" value="1"/>
</dbReference>
<dbReference type="PROSITE" id="PS51387">
    <property type="entry name" value="FAD_PCMH"/>
    <property type="match status" value="1"/>
</dbReference>
<feature type="domain" description="FAD-binding PCMH-type" evidence="9">
    <location>
        <begin position="36"/>
        <end position="251"/>
    </location>
</feature>
<keyword evidence="5" id="KW-0560">Oxidoreductase</keyword>
<dbReference type="GO" id="GO:0004458">
    <property type="term" value="F:D-lactate dehydrogenase (cytochrome) activity"/>
    <property type="evidence" value="ECO:0007669"/>
    <property type="project" value="TreeGrafter"/>
</dbReference>
<evidence type="ECO:0000313" key="11">
    <source>
        <dbReference type="Proteomes" id="UP000226079"/>
    </source>
</evidence>
<evidence type="ECO:0000259" key="9">
    <source>
        <dbReference type="PROSITE" id="PS51387"/>
    </source>
</evidence>
<dbReference type="RefSeq" id="WP_098459610.1">
    <property type="nucleotide sequence ID" value="NZ_PDJC01000001.1"/>
</dbReference>
<dbReference type="GO" id="GO:0071949">
    <property type="term" value="F:FAD binding"/>
    <property type="evidence" value="ECO:0007669"/>
    <property type="project" value="InterPro"/>
</dbReference>
<comment type="cofactor">
    <cofactor evidence="1">
        <name>FAD</name>
        <dbReference type="ChEBI" id="CHEBI:57692"/>
    </cofactor>
</comment>
<dbReference type="OrthoDB" id="9770306at2"/>
<dbReference type="InterPro" id="IPR016171">
    <property type="entry name" value="Vanillyl_alc_oxidase_C-sub2"/>
</dbReference>
<evidence type="ECO:0000256" key="3">
    <source>
        <dbReference type="ARBA" id="ARBA00022723"/>
    </source>
</evidence>
<keyword evidence="3" id="KW-0479">Metal-binding</keyword>
<dbReference type="InterPro" id="IPR016164">
    <property type="entry name" value="FAD-linked_Oxase-like_C"/>
</dbReference>
<evidence type="ECO:0000256" key="1">
    <source>
        <dbReference type="ARBA" id="ARBA00001974"/>
    </source>
</evidence>
<dbReference type="SUPFAM" id="SSF55103">
    <property type="entry name" value="FAD-linked oxidases, C-terminal domain"/>
    <property type="match status" value="1"/>
</dbReference>
<name>A0A2A9CPM1_9ACTN</name>
<dbReference type="Pfam" id="PF01565">
    <property type="entry name" value="FAD_binding_4"/>
    <property type="match status" value="1"/>
</dbReference>
<comment type="caution">
    <text evidence="10">The sequence shown here is derived from an EMBL/GenBank/DDBJ whole genome shotgun (WGS) entry which is preliminary data.</text>
</comment>
<dbReference type="InterPro" id="IPR036318">
    <property type="entry name" value="FAD-bd_PCMH-like_sf"/>
</dbReference>
<keyword evidence="4" id="KW-0274">FAD</keyword>
<dbReference type="Gene3D" id="1.10.45.10">
    <property type="entry name" value="Vanillyl-alcohol Oxidase, Chain A, domain 4"/>
    <property type="match status" value="1"/>
</dbReference>
<gene>
    <name evidence="10" type="ORF">ATK74_0560</name>
</gene>
<dbReference type="PROSITE" id="PS51379">
    <property type="entry name" value="4FE4S_FER_2"/>
    <property type="match status" value="1"/>
</dbReference>
<dbReference type="Gene3D" id="1.10.1060.10">
    <property type="entry name" value="Alpha-helical ferredoxin"/>
    <property type="match status" value="1"/>
</dbReference>
<keyword evidence="2" id="KW-0285">Flavoprotein</keyword>
<dbReference type="SUPFAM" id="SSF56176">
    <property type="entry name" value="FAD-binding/transporter-associated domain-like"/>
    <property type="match status" value="1"/>
</dbReference>
<dbReference type="InterPro" id="IPR006094">
    <property type="entry name" value="Oxid_FAD_bind_N"/>
</dbReference>
<dbReference type="InterPro" id="IPR016166">
    <property type="entry name" value="FAD-bd_PCMH"/>
</dbReference>
<accession>A0A2A9CPM1</accession>
<evidence type="ECO:0000259" key="8">
    <source>
        <dbReference type="PROSITE" id="PS51379"/>
    </source>
</evidence>
<evidence type="ECO:0000256" key="2">
    <source>
        <dbReference type="ARBA" id="ARBA00022630"/>
    </source>
</evidence>
<dbReference type="Gene3D" id="3.30.70.2740">
    <property type="match status" value="1"/>
</dbReference>
<keyword evidence="7" id="KW-0411">Iron-sulfur</keyword>
<proteinExistence type="predicted"/>
<dbReference type="Gene3D" id="3.30.465.10">
    <property type="match status" value="1"/>
</dbReference>
<dbReference type="Pfam" id="PF02913">
    <property type="entry name" value="FAD-oxidase_C"/>
    <property type="match status" value="1"/>
</dbReference>
<dbReference type="GO" id="GO:0046872">
    <property type="term" value="F:metal ion binding"/>
    <property type="evidence" value="ECO:0007669"/>
    <property type="project" value="UniProtKB-KW"/>
</dbReference>
<feature type="domain" description="4Fe-4S ferredoxin-type" evidence="8">
    <location>
        <begin position="574"/>
        <end position="605"/>
    </location>
</feature>
<evidence type="ECO:0000256" key="7">
    <source>
        <dbReference type="ARBA" id="ARBA00023014"/>
    </source>
</evidence>
<dbReference type="Pfam" id="PF13183">
    <property type="entry name" value="Fer4_8"/>
    <property type="match status" value="1"/>
</dbReference>
<dbReference type="GO" id="GO:1903457">
    <property type="term" value="P:lactate catabolic process"/>
    <property type="evidence" value="ECO:0007669"/>
    <property type="project" value="TreeGrafter"/>
</dbReference>
<reference evidence="10 11" key="1">
    <citation type="submission" date="2017-10" db="EMBL/GenBank/DDBJ databases">
        <title>Sequencing the genomes of 1000 actinobacteria strains.</title>
        <authorList>
            <person name="Klenk H.-P."/>
        </authorList>
    </citation>
    <scope>NUCLEOTIDE SEQUENCE [LARGE SCALE GENOMIC DNA]</scope>
    <source>
        <strain evidence="10 11">DSM 15597</strain>
    </source>
</reference>
<dbReference type="SUPFAM" id="SSF46548">
    <property type="entry name" value="alpha-helical ferredoxin"/>
    <property type="match status" value="1"/>
</dbReference>
<evidence type="ECO:0000256" key="6">
    <source>
        <dbReference type="ARBA" id="ARBA00023004"/>
    </source>
</evidence>
<sequence length="929" mass="97191">MPAGANTALDRLAAQGFDLDRTTLTRALYGGDASLYRVIPAAVARPTSVDELARLTRAALDARIAITSRGSGTSIAGNAIGTGLVIDCSKLTRITHLDPSGRAAIVEPGVVGGRLNAAAGRHGLRLGPDPSTIDRCTIGGMIGNNACGARALGYGRTSDNLLGLEVITGTGDRLSLGAGQPHSPILDALQQLVAANLGLIRTEFGRFSRQVSGYALEHLLPENGFNVARFLAGSEGTLAVVLGARLRLVPVPRLTTLVPIGYPDMAAAADDAALVTGFGPTAIEGLDRRLLQAAGDRLGPGLPLPPGDGWLLVELAGDDPAELQERAQSLSRAVHGLAGSPITDPRQADGLWRLRADAAGLAAISGARPSHAGWEDAAVPVAALGGYLRAFERLLAAHGLHGVPYGHFGEGCLHVRIDFALSSPDGVAGYRRFVEEAADLAAEFGGSASGEHGDGRARSELLARQYSPAALNLFAAVKQIFDPNNLLNPGVLVEPRPLDLDLRRPRAEASRLPRLRPEFVEQAHRCTGVGKCLTPDGAMCPSYQATGAEQDSTRGRARVLQELIDGELIAPDWRSAEVAEALELCLSCKACVSECPTGTDLAAAKSQVLDEAFRGRLRPRVHYSLGRLQTWAGLIGSLPGLPDLANATLAASGLRRLVAAVAGVDHRRRLPRFSRRPAHRRVGLPFVDRTELSTVPRPVAIWIDPFTDAAEAEQLVALTQVLGQAGLTPLLVRRRVDAGVALISTGQRRRAARALRRTLDVLHPIAAAGVPIVGLEPSEIAALRHDAASLIADPRLEAVAAGVHTLAEILSTSDWTPPDLSGLTVVAQPHCHHAAVLGWATDAALLARTGARLVTIEGCCGMAGDFGMTHYDTSVAVAGLHLLPAIEAAGPDAIVLADGFSCRYQVADLRGRSAITLAELLVGGPTSGS</sequence>
<dbReference type="InterPro" id="IPR016169">
    <property type="entry name" value="FAD-bd_PCMH_sub2"/>
</dbReference>
<evidence type="ECO:0000256" key="4">
    <source>
        <dbReference type="ARBA" id="ARBA00022827"/>
    </source>
</evidence>
<dbReference type="PANTHER" id="PTHR11748:SF119">
    <property type="entry name" value="D-2-HYDROXYGLUTARATE DEHYDROGENASE"/>
    <property type="match status" value="1"/>
</dbReference>
<dbReference type="InterPro" id="IPR004113">
    <property type="entry name" value="FAD-bd_oxidored_4_C"/>
</dbReference>
<dbReference type="AlphaFoldDB" id="A0A2A9CPM1"/>
<dbReference type="PANTHER" id="PTHR11748">
    <property type="entry name" value="D-LACTATE DEHYDROGENASE"/>
    <property type="match status" value="1"/>
</dbReference>
<dbReference type="InterPro" id="IPR017896">
    <property type="entry name" value="4Fe4S_Fe-S-bd"/>
</dbReference>
<keyword evidence="6" id="KW-0408">Iron</keyword>
<protein>
    <submittedName>
        <fullName evidence="10">FAD/FMN-containing dehydrogenase</fullName>
    </submittedName>
</protein>